<dbReference type="HAMAP" id="MF_00489">
    <property type="entry name" value="UPF0178"/>
    <property type="match status" value="1"/>
</dbReference>
<dbReference type="InterPro" id="IPR003791">
    <property type="entry name" value="UPF0178"/>
</dbReference>
<evidence type="ECO:0000313" key="3">
    <source>
        <dbReference type="EMBL" id="SOD16510.1"/>
    </source>
</evidence>
<dbReference type="AlphaFoldDB" id="A0A286A3Q3"/>
<proteinExistence type="inferred from homology"/>
<dbReference type="CDD" id="cd18720">
    <property type="entry name" value="PIN_YqxD-like"/>
    <property type="match status" value="1"/>
</dbReference>
<evidence type="ECO:0000313" key="4">
    <source>
        <dbReference type="Proteomes" id="UP000219335"/>
    </source>
</evidence>
<sequence>MKIWIDADACPATIKEILFRAAERTRRQLILIANHPVYIPPSPFIRMQQVESGFDVADNEIVKGLESGDLVITSDIPLAAEVIKKDGLVLTPRGELYTRENIGARLSMRDFMEALRNSGVDTGGQSALSQNDRKYFANQLDKLLVQC</sequence>
<evidence type="ECO:0000256" key="2">
    <source>
        <dbReference type="HAMAP-Rule" id="MF_00489"/>
    </source>
</evidence>
<accession>A0A286A3Q3</accession>
<protein>
    <recommendedName>
        <fullName evidence="2">UPF0178 protein SAMN06297164_0591</fullName>
    </recommendedName>
</protein>
<dbReference type="RefSeq" id="WP_097103770.1">
    <property type="nucleotide sequence ID" value="NZ_OCMU01000001.1"/>
</dbReference>
<comment type="similarity">
    <text evidence="1 2">Belongs to the UPF0178 family.</text>
</comment>
<evidence type="ECO:0000256" key="1">
    <source>
        <dbReference type="ARBA" id="ARBA00008522"/>
    </source>
</evidence>
<dbReference type="PANTHER" id="PTHR35146:SF1">
    <property type="entry name" value="UPF0178 PROTEIN YAII"/>
    <property type="match status" value="1"/>
</dbReference>
<reference evidence="3 4" key="1">
    <citation type="submission" date="2017-09" db="EMBL/GenBank/DDBJ databases">
        <authorList>
            <person name="Ehlers B."/>
            <person name="Leendertz F.H."/>
        </authorList>
    </citation>
    <scope>NUCLEOTIDE SEQUENCE [LARGE SCALE GENOMIC DNA]</scope>
    <source>
        <strain evidence="3 4">Nm42</strain>
    </source>
</reference>
<dbReference type="PANTHER" id="PTHR35146">
    <property type="entry name" value="UPF0178 PROTEIN YAII"/>
    <property type="match status" value="1"/>
</dbReference>
<dbReference type="EMBL" id="OCMU01000001">
    <property type="protein sequence ID" value="SOD16510.1"/>
    <property type="molecule type" value="Genomic_DNA"/>
</dbReference>
<dbReference type="Pfam" id="PF02639">
    <property type="entry name" value="DUF188"/>
    <property type="match status" value="1"/>
</dbReference>
<name>A0A286A3Q3_9PROT</name>
<dbReference type="NCBIfam" id="NF001095">
    <property type="entry name" value="PRK00124.1"/>
    <property type="match status" value="1"/>
</dbReference>
<organism evidence="3 4">
    <name type="scientific">Nitrosomonas ureae</name>
    <dbReference type="NCBI Taxonomy" id="44577"/>
    <lineage>
        <taxon>Bacteria</taxon>
        <taxon>Pseudomonadati</taxon>
        <taxon>Pseudomonadota</taxon>
        <taxon>Betaproteobacteria</taxon>
        <taxon>Nitrosomonadales</taxon>
        <taxon>Nitrosomonadaceae</taxon>
        <taxon>Nitrosomonas</taxon>
    </lineage>
</organism>
<dbReference type="Proteomes" id="UP000219335">
    <property type="component" value="Unassembled WGS sequence"/>
</dbReference>
<gene>
    <name evidence="3" type="ORF">SAMN06297164_0591</name>
</gene>